<accession>A0ABV7V0R4</accession>
<dbReference type="EMBL" id="JBHRYE010000011">
    <property type="protein sequence ID" value="MFC3671006.1"/>
    <property type="molecule type" value="Genomic_DNA"/>
</dbReference>
<comment type="caution">
    <text evidence="1">The sequence shown here is derived from an EMBL/GenBank/DDBJ whole genome shotgun (WGS) entry which is preliminary data.</text>
</comment>
<evidence type="ECO:0000313" key="2">
    <source>
        <dbReference type="Proteomes" id="UP001595683"/>
    </source>
</evidence>
<organism evidence="1 2">
    <name type="scientific">Novosphingobium pokkalii</name>
    <dbReference type="NCBI Taxonomy" id="1770194"/>
    <lineage>
        <taxon>Bacteria</taxon>
        <taxon>Pseudomonadati</taxon>
        <taxon>Pseudomonadota</taxon>
        <taxon>Alphaproteobacteria</taxon>
        <taxon>Sphingomonadales</taxon>
        <taxon>Sphingomonadaceae</taxon>
        <taxon>Novosphingobium</taxon>
    </lineage>
</organism>
<name>A0ABV7V0R4_9SPHN</name>
<protein>
    <submittedName>
        <fullName evidence="1">Uncharacterized protein</fullName>
    </submittedName>
</protein>
<gene>
    <name evidence="1" type="ORF">ACFOOT_06185</name>
</gene>
<sequence>MLGEYRNATILRQSDQWFARVLRPGYTLHFGAIYWQEFATDGTARALQRTFTGLVPGAFGMIDSGNLCDRINAFPISHHLLKKLPEHGVKGVRHGSVENELN</sequence>
<evidence type="ECO:0000313" key="1">
    <source>
        <dbReference type="EMBL" id="MFC3671006.1"/>
    </source>
</evidence>
<keyword evidence="2" id="KW-1185">Reference proteome</keyword>
<dbReference type="Proteomes" id="UP001595683">
    <property type="component" value="Unassembled WGS sequence"/>
</dbReference>
<dbReference type="RefSeq" id="WP_191322315.1">
    <property type="nucleotide sequence ID" value="NZ_BMZP01000001.1"/>
</dbReference>
<proteinExistence type="predicted"/>
<reference evidence="2" key="1">
    <citation type="journal article" date="2019" name="Int. J. Syst. Evol. Microbiol.">
        <title>The Global Catalogue of Microorganisms (GCM) 10K type strain sequencing project: providing services to taxonomists for standard genome sequencing and annotation.</title>
        <authorList>
            <consortium name="The Broad Institute Genomics Platform"/>
            <consortium name="The Broad Institute Genome Sequencing Center for Infectious Disease"/>
            <person name="Wu L."/>
            <person name="Ma J."/>
        </authorList>
    </citation>
    <scope>NUCLEOTIDE SEQUENCE [LARGE SCALE GENOMIC DNA]</scope>
    <source>
        <strain evidence="2">KCTC 42224</strain>
    </source>
</reference>